<dbReference type="AlphaFoldDB" id="A0A3M6W1I8"/>
<organism evidence="1 2">
    <name type="scientific">Hortaea werneckii</name>
    <name type="common">Black yeast</name>
    <name type="synonym">Cladosporium werneckii</name>
    <dbReference type="NCBI Taxonomy" id="91943"/>
    <lineage>
        <taxon>Eukaryota</taxon>
        <taxon>Fungi</taxon>
        <taxon>Dikarya</taxon>
        <taxon>Ascomycota</taxon>
        <taxon>Pezizomycotina</taxon>
        <taxon>Dothideomycetes</taxon>
        <taxon>Dothideomycetidae</taxon>
        <taxon>Mycosphaerellales</taxon>
        <taxon>Teratosphaeriaceae</taxon>
        <taxon>Hortaea</taxon>
    </lineage>
</organism>
<sequence length="91" mass="9612">MDGPSLPANSFRIPSAPPTGFSNVDTMMDISYAKYAQNPSAIAAIRAAAIAKLGKPLSPTPENLDMMERPDVAIAKSTQLIEEAKAQLAKP</sequence>
<dbReference type="OrthoDB" id="3863199at2759"/>
<evidence type="ECO:0000313" key="2">
    <source>
        <dbReference type="Proteomes" id="UP000281245"/>
    </source>
</evidence>
<dbReference type="EMBL" id="QWIJ01002207">
    <property type="protein sequence ID" value="RMX72402.1"/>
    <property type="molecule type" value="Genomic_DNA"/>
</dbReference>
<dbReference type="Proteomes" id="UP000281245">
    <property type="component" value="Unassembled WGS sequence"/>
</dbReference>
<gene>
    <name evidence="1" type="ORF">D0869_14655</name>
</gene>
<comment type="caution">
    <text evidence="1">The sequence shown here is derived from an EMBL/GenBank/DDBJ whole genome shotgun (WGS) entry which is preliminary data.</text>
</comment>
<accession>A0A3M6W1I8</accession>
<proteinExistence type="predicted"/>
<name>A0A3M6W1I8_HORWE</name>
<protein>
    <submittedName>
        <fullName evidence="1">Uncharacterized protein</fullName>
    </submittedName>
</protein>
<evidence type="ECO:0000313" key="1">
    <source>
        <dbReference type="EMBL" id="RMX72402.1"/>
    </source>
</evidence>
<reference evidence="1 2" key="1">
    <citation type="journal article" date="2018" name="BMC Genomics">
        <title>Genomic evidence for intraspecific hybridization in a clonal and extremely halotolerant yeast.</title>
        <authorList>
            <person name="Gostincar C."/>
            <person name="Stajich J.E."/>
            <person name="Zupancic J."/>
            <person name="Zalar P."/>
            <person name="Gunde-Cimerman N."/>
        </authorList>
    </citation>
    <scope>NUCLEOTIDE SEQUENCE [LARGE SCALE GENOMIC DNA]</scope>
    <source>
        <strain evidence="1 2">EXF-6656</strain>
    </source>
</reference>
<feature type="non-terminal residue" evidence="1">
    <location>
        <position position="91"/>
    </location>
</feature>